<dbReference type="GO" id="GO:0005886">
    <property type="term" value="C:plasma membrane"/>
    <property type="evidence" value="ECO:0007669"/>
    <property type="project" value="UniProtKB-SubCell"/>
</dbReference>
<dbReference type="PATRIC" id="fig|1423820.4.peg.324"/>
<keyword evidence="5 8" id="KW-0812">Transmembrane</keyword>
<feature type="transmembrane region" description="Helical" evidence="8">
    <location>
        <begin position="12"/>
        <end position="35"/>
    </location>
</feature>
<proteinExistence type="inferred from homology"/>
<dbReference type="InterPro" id="IPR002549">
    <property type="entry name" value="AI-2E-like"/>
</dbReference>
<feature type="transmembrane region" description="Helical" evidence="8">
    <location>
        <begin position="325"/>
        <end position="352"/>
    </location>
</feature>
<feature type="transmembrane region" description="Helical" evidence="8">
    <location>
        <begin position="294"/>
        <end position="313"/>
    </location>
</feature>
<keyword evidence="4" id="KW-1003">Cell membrane</keyword>
<comment type="subcellular location">
    <subcellularLocation>
        <location evidence="1">Cell membrane</location>
        <topology evidence="1">Multi-pass membrane protein</topology>
    </subcellularLocation>
</comment>
<dbReference type="PANTHER" id="PTHR21716">
    <property type="entry name" value="TRANSMEMBRANE PROTEIN"/>
    <property type="match status" value="1"/>
</dbReference>
<comment type="caution">
    <text evidence="9">The sequence shown here is derived from an EMBL/GenBank/DDBJ whole genome shotgun (WGS) entry which is preliminary data.</text>
</comment>
<evidence type="ECO:0000256" key="1">
    <source>
        <dbReference type="ARBA" id="ARBA00004651"/>
    </source>
</evidence>
<evidence type="ECO:0000256" key="4">
    <source>
        <dbReference type="ARBA" id="ARBA00022475"/>
    </source>
</evidence>
<evidence type="ECO:0000256" key="5">
    <source>
        <dbReference type="ARBA" id="ARBA00022692"/>
    </source>
</evidence>
<feature type="transmembrane region" description="Helical" evidence="8">
    <location>
        <begin position="269"/>
        <end position="287"/>
    </location>
</feature>
<evidence type="ECO:0000256" key="7">
    <source>
        <dbReference type="ARBA" id="ARBA00023136"/>
    </source>
</evidence>
<dbReference type="Proteomes" id="UP000051291">
    <property type="component" value="Unassembled WGS sequence"/>
</dbReference>
<evidence type="ECO:0000256" key="2">
    <source>
        <dbReference type="ARBA" id="ARBA00009773"/>
    </source>
</evidence>
<feature type="transmembrane region" description="Helical" evidence="8">
    <location>
        <begin position="80"/>
        <end position="101"/>
    </location>
</feature>
<reference evidence="9 10" key="1">
    <citation type="journal article" date="2015" name="Genome Announc.">
        <title>Expanding the biotechnology potential of lactobacilli through comparative genomics of 213 strains and associated genera.</title>
        <authorList>
            <person name="Sun Z."/>
            <person name="Harris H.M."/>
            <person name="McCann A."/>
            <person name="Guo C."/>
            <person name="Argimon S."/>
            <person name="Zhang W."/>
            <person name="Yang X."/>
            <person name="Jeffery I.B."/>
            <person name="Cooney J.C."/>
            <person name="Kagawa T.F."/>
            <person name="Liu W."/>
            <person name="Song Y."/>
            <person name="Salvetti E."/>
            <person name="Wrobel A."/>
            <person name="Rasinkangas P."/>
            <person name="Parkhill J."/>
            <person name="Rea M.C."/>
            <person name="O'Sullivan O."/>
            <person name="Ritari J."/>
            <person name="Douillard F.P."/>
            <person name="Paul Ross R."/>
            <person name="Yang R."/>
            <person name="Briner A.E."/>
            <person name="Felis G.E."/>
            <person name="de Vos W.M."/>
            <person name="Barrangou R."/>
            <person name="Klaenhammer T.R."/>
            <person name="Caufield P.W."/>
            <person name="Cui Y."/>
            <person name="Zhang H."/>
            <person name="O'Toole P.W."/>
        </authorList>
    </citation>
    <scope>NUCLEOTIDE SEQUENCE [LARGE SCALE GENOMIC DNA]</scope>
    <source>
        <strain evidence="9 10">DSM 20653</strain>
    </source>
</reference>
<evidence type="ECO:0008006" key="11">
    <source>
        <dbReference type="Google" id="ProtNLM"/>
    </source>
</evidence>
<dbReference type="STRING" id="1423820.FC64_GL000324"/>
<evidence type="ECO:0000313" key="9">
    <source>
        <dbReference type="EMBL" id="KRM52628.1"/>
    </source>
</evidence>
<protein>
    <recommendedName>
        <fullName evidence="11">Permease</fullName>
    </recommendedName>
</protein>
<keyword evidence="10" id="KW-1185">Reference proteome</keyword>
<sequence>MFLNEKRKKKLMFWSAELLLLASLIFVFTKIRFVFSPVFTFFQTLFAPFLIAGFLFYLLNPLVKMLMKIRIKKFKVKRPLAITVVFLLLISVLGLVISFFIPRLIEQIKSLVVGLPGYLSELQRFLTHLFNNSHIDWLQKVDLHSYMNKFEGSLTSVLKKFILSLTTSLGSVIGTITSVTVTLVTVPFILFYMLKDGEKLVPTVEKFFPEHNRSKVARLLHEMSATLSRYISGQMIECLFVGTFSAIGYSMTGIPYALLVGLFAGITNIIPYLGPYIGLMPALFLAFSKSLPTVFWVIVVCIIVQQLDGNLVYPNVIGKSLHLHPLTIIIILLVAGNIAGLLGMILGVPLYAVTKVVVKFVYDIAQIRTTPKKEQSKE</sequence>
<keyword evidence="7 8" id="KW-0472">Membrane</keyword>
<dbReference type="Pfam" id="PF01594">
    <property type="entry name" value="AI-2E_transport"/>
    <property type="match status" value="1"/>
</dbReference>
<keyword evidence="3" id="KW-0813">Transport</keyword>
<dbReference type="GO" id="GO:0055085">
    <property type="term" value="P:transmembrane transport"/>
    <property type="evidence" value="ECO:0007669"/>
    <property type="project" value="TreeGrafter"/>
</dbReference>
<feature type="transmembrane region" description="Helical" evidence="8">
    <location>
        <begin position="238"/>
        <end position="263"/>
    </location>
</feature>
<dbReference type="AlphaFoldDB" id="A0A0R1ZI90"/>
<gene>
    <name evidence="9" type="ORF">FC64_GL000324</name>
</gene>
<keyword evidence="6 8" id="KW-1133">Transmembrane helix</keyword>
<evidence type="ECO:0000313" key="10">
    <source>
        <dbReference type="Proteomes" id="UP000051291"/>
    </source>
</evidence>
<feature type="transmembrane region" description="Helical" evidence="8">
    <location>
        <begin position="161"/>
        <end position="194"/>
    </location>
</feature>
<organism evidence="9 10">
    <name type="scientific">Ligilactobacillus araffinosus DSM 20653</name>
    <dbReference type="NCBI Taxonomy" id="1423820"/>
    <lineage>
        <taxon>Bacteria</taxon>
        <taxon>Bacillati</taxon>
        <taxon>Bacillota</taxon>
        <taxon>Bacilli</taxon>
        <taxon>Lactobacillales</taxon>
        <taxon>Lactobacillaceae</taxon>
        <taxon>Ligilactobacillus</taxon>
    </lineage>
</organism>
<accession>A0A0R1ZI90</accession>
<comment type="similarity">
    <text evidence="2">Belongs to the autoinducer-2 exporter (AI-2E) (TC 2.A.86) family.</text>
</comment>
<name>A0A0R1ZI90_9LACO</name>
<feature type="transmembrane region" description="Helical" evidence="8">
    <location>
        <begin position="41"/>
        <end position="59"/>
    </location>
</feature>
<dbReference type="RefSeq" id="WP_057906469.1">
    <property type="nucleotide sequence ID" value="NZ_AYYZ01000016.1"/>
</dbReference>
<evidence type="ECO:0000256" key="6">
    <source>
        <dbReference type="ARBA" id="ARBA00022989"/>
    </source>
</evidence>
<evidence type="ECO:0000256" key="8">
    <source>
        <dbReference type="SAM" id="Phobius"/>
    </source>
</evidence>
<dbReference type="EMBL" id="AYYZ01000016">
    <property type="protein sequence ID" value="KRM52628.1"/>
    <property type="molecule type" value="Genomic_DNA"/>
</dbReference>
<dbReference type="PANTHER" id="PTHR21716:SF53">
    <property type="entry name" value="PERMEASE PERM-RELATED"/>
    <property type="match status" value="1"/>
</dbReference>
<evidence type="ECO:0000256" key="3">
    <source>
        <dbReference type="ARBA" id="ARBA00022448"/>
    </source>
</evidence>